<feature type="coiled-coil region" evidence="1">
    <location>
        <begin position="8"/>
        <end position="46"/>
    </location>
</feature>
<evidence type="ECO:0000313" key="2">
    <source>
        <dbReference type="EMBL" id="NXD47124.1"/>
    </source>
</evidence>
<sequence>NQSEMDSTEDLRRKLYKLEKKHLELINQYNQDISCYEKEIMKLRLALKRGEAFHRVLESEISFARREAHVQLYSVEDELCDTK</sequence>
<dbReference type="PANTHER" id="PTHR47899:SF1">
    <property type="entry name" value="COILED-COIL DOMAIN-CONTAINING PROTEIN 171"/>
    <property type="match status" value="1"/>
</dbReference>
<dbReference type="InterPro" id="IPR038820">
    <property type="entry name" value="CCDC171"/>
</dbReference>
<comment type="caution">
    <text evidence="2">The sequence shown here is derived from an EMBL/GenBank/DDBJ whole genome shotgun (WGS) entry which is preliminary data.</text>
</comment>
<gene>
    <name evidence="2" type="primary">Ccdc171_3</name>
    <name evidence="2" type="ORF">COPSEC_R08106</name>
</gene>
<proteinExistence type="predicted"/>
<evidence type="ECO:0000256" key="1">
    <source>
        <dbReference type="SAM" id="Coils"/>
    </source>
</evidence>
<dbReference type="EMBL" id="WBNE01001450">
    <property type="protein sequence ID" value="NXD47124.1"/>
    <property type="molecule type" value="Genomic_DNA"/>
</dbReference>
<feature type="non-terminal residue" evidence="2">
    <location>
        <position position="1"/>
    </location>
</feature>
<dbReference type="OrthoDB" id="287623at2759"/>
<dbReference type="AlphaFoldDB" id="A0A851VWW8"/>
<protein>
    <submittedName>
        <fullName evidence="2">CC171 protein</fullName>
    </submittedName>
</protein>
<dbReference type="Proteomes" id="UP000659062">
    <property type="component" value="Unassembled WGS sequence"/>
</dbReference>
<keyword evidence="1" id="KW-0175">Coiled coil</keyword>
<accession>A0A851VWW8</accession>
<reference evidence="2" key="1">
    <citation type="submission" date="2019-09" db="EMBL/GenBank/DDBJ databases">
        <title>Bird 10,000 Genomes (B10K) Project - Family phase.</title>
        <authorList>
            <person name="Zhang G."/>
        </authorList>
    </citation>
    <scope>NUCLEOTIDE SEQUENCE</scope>
    <source>
        <strain evidence="2">OUT-0061</strain>
        <tissue evidence="2">Blood</tissue>
    </source>
</reference>
<organism evidence="2 3">
    <name type="scientific">Copsychus sechellarum</name>
    <dbReference type="NCBI Taxonomy" id="797021"/>
    <lineage>
        <taxon>Eukaryota</taxon>
        <taxon>Metazoa</taxon>
        <taxon>Chordata</taxon>
        <taxon>Craniata</taxon>
        <taxon>Vertebrata</taxon>
        <taxon>Euteleostomi</taxon>
        <taxon>Archelosauria</taxon>
        <taxon>Archosauria</taxon>
        <taxon>Dinosauria</taxon>
        <taxon>Saurischia</taxon>
        <taxon>Theropoda</taxon>
        <taxon>Coelurosauria</taxon>
        <taxon>Aves</taxon>
        <taxon>Neognathae</taxon>
        <taxon>Neoaves</taxon>
        <taxon>Telluraves</taxon>
        <taxon>Australaves</taxon>
        <taxon>Passeriformes</taxon>
        <taxon>Muscicapidae</taxon>
        <taxon>Copsychus</taxon>
    </lineage>
</organism>
<dbReference type="PANTHER" id="PTHR47899">
    <property type="entry name" value="COILED-COIL DOMAIN-CONTAINING PROTEIN 171"/>
    <property type="match status" value="1"/>
</dbReference>
<evidence type="ECO:0000313" key="3">
    <source>
        <dbReference type="Proteomes" id="UP000659062"/>
    </source>
</evidence>
<keyword evidence="3" id="KW-1185">Reference proteome</keyword>
<name>A0A851VWW8_9PASS</name>
<feature type="non-terminal residue" evidence="2">
    <location>
        <position position="83"/>
    </location>
</feature>